<dbReference type="Proteomes" id="UP000813461">
    <property type="component" value="Unassembled WGS sequence"/>
</dbReference>
<keyword evidence="4" id="KW-0560">Oxidoreductase</keyword>
<dbReference type="PANTHER" id="PTHR42877:SF7">
    <property type="entry name" value="FLAVIN-BINDING MONOOXYGENASE-RELATED"/>
    <property type="match status" value="1"/>
</dbReference>
<gene>
    <name evidence="6" type="ORF">FB567DRAFT_577869</name>
</gene>
<evidence type="ECO:0000256" key="1">
    <source>
        <dbReference type="ARBA" id="ARBA00010139"/>
    </source>
</evidence>
<dbReference type="InterPro" id="IPR001680">
    <property type="entry name" value="WD40_rpt"/>
</dbReference>
<evidence type="ECO:0008006" key="8">
    <source>
        <dbReference type="Google" id="ProtNLM"/>
    </source>
</evidence>
<name>A0A8K0W0Q9_9PLEO</name>
<keyword evidence="7" id="KW-1185">Reference proteome</keyword>
<dbReference type="GO" id="GO:0004499">
    <property type="term" value="F:N,N-dimethylaniline monooxygenase activity"/>
    <property type="evidence" value="ECO:0007669"/>
    <property type="project" value="InterPro"/>
</dbReference>
<dbReference type="GO" id="GO:0050660">
    <property type="term" value="F:flavin adenine dinucleotide binding"/>
    <property type="evidence" value="ECO:0007669"/>
    <property type="project" value="InterPro"/>
</dbReference>
<evidence type="ECO:0000256" key="2">
    <source>
        <dbReference type="ARBA" id="ARBA00022630"/>
    </source>
</evidence>
<comment type="caution">
    <text evidence="6">The sequence shown here is derived from an EMBL/GenBank/DDBJ whole genome shotgun (WGS) entry which is preliminary data.</text>
</comment>
<dbReference type="Gene3D" id="3.50.50.60">
    <property type="entry name" value="FAD/NAD(P)-binding domain"/>
    <property type="match status" value="2"/>
</dbReference>
<dbReference type="SUPFAM" id="SSF51905">
    <property type="entry name" value="FAD/NAD(P)-binding domain"/>
    <property type="match status" value="2"/>
</dbReference>
<accession>A0A8K0W0Q9</accession>
<protein>
    <recommendedName>
        <fullName evidence="8">LisH domain-containing protein</fullName>
    </recommendedName>
</protein>
<keyword evidence="2" id="KW-0285">Flavoprotein</keyword>
<evidence type="ECO:0000256" key="5">
    <source>
        <dbReference type="SAM" id="MobiDB-lite"/>
    </source>
</evidence>
<dbReference type="InterPro" id="IPR015943">
    <property type="entry name" value="WD40/YVTN_repeat-like_dom_sf"/>
</dbReference>
<feature type="region of interest" description="Disordered" evidence="5">
    <location>
        <begin position="71"/>
        <end position="90"/>
    </location>
</feature>
<comment type="similarity">
    <text evidence="1">Belongs to the FAD-binding monooxygenase family.</text>
</comment>
<dbReference type="GO" id="GO:0050661">
    <property type="term" value="F:NADP binding"/>
    <property type="evidence" value="ECO:0007669"/>
    <property type="project" value="InterPro"/>
</dbReference>
<dbReference type="Gene3D" id="2.130.10.10">
    <property type="entry name" value="YVTN repeat-like/Quinoprotein amine dehydrogenase"/>
    <property type="match status" value="1"/>
</dbReference>
<keyword evidence="3" id="KW-0274">FAD</keyword>
<proteinExistence type="inferred from homology"/>
<evidence type="ECO:0000256" key="4">
    <source>
        <dbReference type="ARBA" id="ARBA00023002"/>
    </source>
</evidence>
<dbReference type="InterPro" id="IPR051209">
    <property type="entry name" value="FAD-bind_Monooxygenase_sf"/>
</dbReference>
<evidence type="ECO:0000313" key="7">
    <source>
        <dbReference type="Proteomes" id="UP000813461"/>
    </source>
</evidence>
<dbReference type="Gene3D" id="1.20.960.30">
    <property type="match status" value="1"/>
</dbReference>
<feature type="region of interest" description="Disordered" evidence="5">
    <location>
        <begin position="109"/>
        <end position="169"/>
    </location>
</feature>
<evidence type="ECO:0000256" key="3">
    <source>
        <dbReference type="ARBA" id="ARBA00022827"/>
    </source>
</evidence>
<dbReference type="InterPro" id="IPR036322">
    <property type="entry name" value="WD40_repeat_dom_sf"/>
</dbReference>
<sequence length="1256" mass="138050">MSLLSSNVVNYLVWRYLQEAGFGNAALQLSRCWIRDPETLPFARNIEPHTLIRILQDGMCFDQLQAETTHTEPRYRFGPDHGRPYSARNGAHLTLDKGIPAHELAAEAANGAVQEPPPKKGVKRKKAKQPNGVEPRPEPETNGDAMDIEQNGNSHSNSNSNSNGNGVTHVTNSVRAESEAPVSEAESPTVAELPISTLSIGADAEIQTEVIADLAPDTIFVPTSRGSERVVQHTSWGPAESPVLLTAGKSLLQVHLVGKEPSVDTSSPVRTGDVHLPISNFDITALCWQSHGEFTVSAREECLNDVGEKTMADRLVVLVDGGTKSHVMSSTAGLVNTLRWNAEKKLLLSISTDGEKGSIKIWKGYEDSIPAYTDFTDTAIFDALWISDTAFVVCGIELFKIYEVGESLTTQRTLDTQVTWETVKFDASSGIIAALGMEGMTSYLGVLHPNDSINLQTQVYPDPYPTDLDFRTRSATNTLANGTSVPSVLLATSANSGSARIWDANEPFKSVKKLPTTDDAQAFKIGFSPDGLLLAAAGPDAVTVWDVEKRDVPVAIWRAKDWPGDKWDPSVDGEFSLGWDPDSSRLSIALGNQIERDVCTGISSTQTRIPQKHFGLLMHKTLVCRMHRALRGRGFVRIAGAGCISSSYMSAIPNLPAGTPGIHANGVANGISRTPSKLNDAPVENLRPLKVIVIGAGYSGIYCGIRIPERLRNVDLVIYEKNAGVGGTWYENRYLGCACDVPSHSYQYSFEPNPNWSALFAPAAEIQAYLESVAKKFSADRFIKLQHEIKECRWDEKTAKWHVTVKDLVTGEIKHDQSDVLISARGNLNNPSWPEIDGLNTFKGEVMHSATWNENYDFKNKRIGVIGSGSSSIQIVPSLQRISGTQVHTFVRSKTWISPPFGKQVWDKYGFKTAKVPDELRQRLVNDPEYYEKFRLFVEEDGNSVHAITIKGTPLQVGAKDMFHQHMKKLLASKPEIFEALLPSFSPGCRRLTPGPGYLEALTEPNVSFITSPITHISESAIHTSDGKAHEIDALICATGFKSSAPPPFALTGANGLTLTEKWKDHATTYLSHSVAGFPNMFTMLGPNSAIGSGSLTKMIETVGDYIVKCVRKIQKDNIAAMTVNPARERDFVEYSNAYFDGTVFGDECRSWYKHKGTGKVVGLWPGSTLHCVEALRSPRWEDFEYVYLDELEGADKANGLGGTKANRLAWLGNGWSINQLEEKDLAFYLYPEFLEKPVAPKPEENKEFKIRPFSY</sequence>
<dbReference type="PANTHER" id="PTHR42877">
    <property type="entry name" value="L-ORNITHINE N(5)-MONOOXYGENASE-RELATED"/>
    <property type="match status" value="1"/>
</dbReference>
<feature type="compositionally biased region" description="Low complexity" evidence="5">
    <location>
        <begin position="151"/>
        <end position="166"/>
    </location>
</feature>
<dbReference type="InterPro" id="IPR020946">
    <property type="entry name" value="Flavin_mOase-like"/>
</dbReference>
<dbReference type="InterPro" id="IPR036188">
    <property type="entry name" value="FAD/NAD-bd_sf"/>
</dbReference>
<organism evidence="6 7">
    <name type="scientific">Paraphoma chrysanthemicola</name>
    <dbReference type="NCBI Taxonomy" id="798071"/>
    <lineage>
        <taxon>Eukaryota</taxon>
        <taxon>Fungi</taxon>
        <taxon>Dikarya</taxon>
        <taxon>Ascomycota</taxon>
        <taxon>Pezizomycotina</taxon>
        <taxon>Dothideomycetes</taxon>
        <taxon>Pleosporomycetidae</taxon>
        <taxon>Pleosporales</taxon>
        <taxon>Pleosporineae</taxon>
        <taxon>Phaeosphaeriaceae</taxon>
        <taxon>Paraphoma</taxon>
    </lineage>
</organism>
<dbReference type="Pfam" id="PF00743">
    <property type="entry name" value="FMO-like"/>
    <property type="match status" value="1"/>
</dbReference>
<dbReference type="AlphaFoldDB" id="A0A8K0W0Q9"/>
<dbReference type="OrthoDB" id="74360at2759"/>
<dbReference type="EMBL" id="JAGMVJ010000005">
    <property type="protein sequence ID" value="KAH7090641.1"/>
    <property type="molecule type" value="Genomic_DNA"/>
</dbReference>
<reference evidence="6" key="1">
    <citation type="journal article" date="2021" name="Nat. Commun.">
        <title>Genetic determinants of endophytism in the Arabidopsis root mycobiome.</title>
        <authorList>
            <person name="Mesny F."/>
            <person name="Miyauchi S."/>
            <person name="Thiergart T."/>
            <person name="Pickel B."/>
            <person name="Atanasova L."/>
            <person name="Karlsson M."/>
            <person name="Huettel B."/>
            <person name="Barry K.W."/>
            <person name="Haridas S."/>
            <person name="Chen C."/>
            <person name="Bauer D."/>
            <person name="Andreopoulos W."/>
            <person name="Pangilinan J."/>
            <person name="LaButti K."/>
            <person name="Riley R."/>
            <person name="Lipzen A."/>
            <person name="Clum A."/>
            <person name="Drula E."/>
            <person name="Henrissat B."/>
            <person name="Kohler A."/>
            <person name="Grigoriev I.V."/>
            <person name="Martin F.M."/>
            <person name="Hacquard S."/>
        </authorList>
    </citation>
    <scope>NUCLEOTIDE SEQUENCE</scope>
    <source>
        <strain evidence="6">MPI-SDFR-AT-0120</strain>
    </source>
</reference>
<dbReference type="SUPFAM" id="SSF50978">
    <property type="entry name" value="WD40 repeat-like"/>
    <property type="match status" value="1"/>
</dbReference>
<evidence type="ECO:0000313" key="6">
    <source>
        <dbReference type="EMBL" id="KAH7090641.1"/>
    </source>
</evidence>
<feature type="compositionally biased region" description="Basic and acidic residues" evidence="5">
    <location>
        <begin position="71"/>
        <end position="83"/>
    </location>
</feature>
<dbReference type="SMART" id="SM00320">
    <property type="entry name" value="WD40"/>
    <property type="match status" value="3"/>
</dbReference>